<dbReference type="EMBL" id="CAFBRZ010000005">
    <property type="protein sequence ID" value="CAB5142642.1"/>
    <property type="molecule type" value="Genomic_DNA"/>
</dbReference>
<evidence type="ECO:0000313" key="5">
    <source>
        <dbReference type="EMBL" id="CAB4978582.1"/>
    </source>
</evidence>
<dbReference type="SUPFAM" id="SSF54593">
    <property type="entry name" value="Glyoxalase/Bleomycin resistance protein/Dihydroxybiphenyl dioxygenase"/>
    <property type="match status" value="1"/>
</dbReference>
<evidence type="ECO:0000313" key="6">
    <source>
        <dbReference type="EMBL" id="CAB5142642.1"/>
    </source>
</evidence>
<reference evidence="6" key="1">
    <citation type="submission" date="2020-05" db="EMBL/GenBank/DDBJ databases">
        <authorList>
            <person name="Chiriac C."/>
            <person name="Salcher M."/>
            <person name="Ghai R."/>
            <person name="Kavagutti S V."/>
        </authorList>
    </citation>
    <scope>NUCLEOTIDE SEQUENCE</scope>
</reference>
<feature type="domain" description="Glyoxalase-like" evidence="1">
    <location>
        <begin position="7"/>
        <end position="120"/>
    </location>
</feature>
<dbReference type="EMBL" id="CAFAAS010000018">
    <property type="protein sequence ID" value="CAB4812087.1"/>
    <property type="molecule type" value="Genomic_DNA"/>
</dbReference>
<evidence type="ECO:0000313" key="3">
    <source>
        <dbReference type="EMBL" id="CAB4812087.1"/>
    </source>
</evidence>
<sequence>MINIQCLTIDCHNPLELAEFWAEALNWSLGDGASDNEAYIERNLEPNNTDGYPDILFIKTPDKKNSKNRLHLDLRPENQQEEVERLERIGARQIEIGQSNDSDTTWIVMADPEGNEFCVLKALG</sequence>
<dbReference type="PANTHER" id="PTHR35908">
    <property type="entry name" value="HYPOTHETICAL FUSION PROTEIN"/>
    <property type="match status" value="1"/>
</dbReference>
<dbReference type="AlphaFoldDB" id="A0A6J7W4A1"/>
<dbReference type="EMBL" id="CAFBMU010000016">
    <property type="protein sequence ID" value="CAB4928953.1"/>
    <property type="molecule type" value="Genomic_DNA"/>
</dbReference>
<evidence type="ECO:0000259" key="1">
    <source>
        <dbReference type="Pfam" id="PF18029"/>
    </source>
</evidence>
<protein>
    <submittedName>
        <fullName evidence="6">Unannotated protein</fullName>
    </submittedName>
</protein>
<gene>
    <name evidence="2" type="ORF">UFOPK2655_00256</name>
    <name evidence="3" type="ORF">UFOPK3077_01279</name>
    <name evidence="4" type="ORF">UFOPK3667_01189</name>
    <name evidence="5" type="ORF">UFOPK3903_01010</name>
    <name evidence="6" type="ORF">UFOPK4444_00165</name>
</gene>
<dbReference type="PANTHER" id="PTHR35908:SF1">
    <property type="entry name" value="CONSERVED PROTEIN"/>
    <property type="match status" value="1"/>
</dbReference>
<evidence type="ECO:0000313" key="2">
    <source>
        <dbReference type="EMBL" id="CAB4703009.1"/>
    </source>
</evidence>
<dbReference type="CDD" id="cd06587">
    <property type="entry name" value="VOC"/>
    <property type="match status" value="1"/>
</dbReference>
<dbReference type="Gene3D" id="3.10.180.10">
    <property type="entry name" value="2,3-Dihydroxybiphenyl 1,2-Dioxygenase, domain 1"/>
    <property type="match status" value="1"/>
</dbReference>
<dbReference type="EMBL" id="CAEZYE010000007">
    <property type="protein sequence ID" value="CAB4703009.1"/>
    <property type="molecule type" value="Genomic_DNA"/>
</dbReference>
<proteinExistence type="predicted"/>
<dbReference type="InterPro" id="IPR029068">
    <property type="entry name" value="Glyas_Bleomycin-R_OHBP_Dase"/>
</dbReference>
<dbReference type="Pfam" id="PF18029">
    <property type="entry name" value="Glyoxalase_6"/>
    <property type="match status" value="1"/>
</dbReference>
<name>A0A6J7W4A1_9ZZZZ</name>
<organism evidence="6">
    <name type="scientific">freshwater metagenome</name>
    <dbReference type="NCBI Taxonomy" id="449393"/>
    <lineage>
        <taxon>unclassified sequences</taxon>
        <taxon>metagenomes</taxon>
        <taxon>ecological metagenomes</taxon>
    </lineage>
</organism>
<dbReference type="InterPro" id="IPR041581">
    <property type="entry name" value="Glyoxalase_6"/>
</dbReference>
<evidence type="ECO:0000313" key="4">
    <source>
        <dbReference type="EMBL" id="CAB4928953.1"/>
    </source>
</evidence>
<accession>A0A6J7W4A1</accession>
<dbReference type="EMBL" id="CAFBOD010000010">
    <property type="protein sequence ID" value="CAB4978582.1"/>
    <property type="molecule type" value="Genomic_DNA"/>
</dbReference>